<dbReference type="InterPro" id="IPR011250">
    <property type="entry name" value="OMP/PagP_B-barrel"/>
</dbReference>
<dbReference type="Pfam" id="PF13505">
    <property type="entry name" value="OMP_b-brl"/>
    <property type="match status" value="1"/>
</dbReference>
<dbReference type="SUPFAM" id="SSF56925">
    <property type="entry name" value="OMPA-like"/>
    <property type="match status" value="1"/>
</dbReference>
<accession>A0A538SX63</accession>
<dbReference type="InterPro" id="IPR027385">
    <property type="entry name" value="Beta-barrel_OMP"/>
</dbReference>
<evidence type="ECO:0000259" key="2">
    <source>
        <dbReference type="Pfam" id="PF13505"/>
    </source>
</evidence>
<dbReference type="AlphaFoldDB" id="A0A538SX63"/>
<reference evidence="3 4" key="1">
    <citation type="journal article" date="2019" name="Nat. Microbiol.">
        <title>Mediterranean grassland soil C-N compound turnover is dependent on rainfall and depth, and is mediated by genomically divergent microorganisms.</title>
        <authorList>
            <person name="Diamond S."/>
            <person name="Andeer P.F."/>
            <person name="Li Z."/>
            <person name="Crits-Christoph A."/>
            <person name="Burstein D."/>
            <person name="Anantharaman K."/>
            <person name="Lane K.R."/>
            <person name="Thomas B.C."/>
            <person name="Pan C."/>
            <person name="Northen T.R."/>
            <person name="Banfield J.F."/>
        </authorList>
    </citation>
    <scope>NUCLEOTIDE SEQUENCE [LARGE SCALE GENOMIC DNA]</scope>
    <source>
        <strain evidence="3">WS_4</strain>
    </source>
</reference>
<evidence type="ECO:0000313" key="4">
    <source>
        <dbReference type="Proteomes" id="UP000319829"/>
    </source>
</evidence>
<proteinExistence type="predicted"/>
<dbReference type="EMBL" id="VBOU01000009">
    <property type="protein sequence ID" value="TMQ55990.1"/>
    <property type="molecule type" value="Genomic_DNA"/>
</dbReference>
<sequence length="220" mass="23488">MVRMPQLAVAKAYLSVEGAMQKLLVGLAVFLSCIVASQNAMAASNIGLRSIGGDVGFVDPEGVDGTVGFGAFANLGNISRDIRLAPRVDYWSKSYSFAGAETSVHDISIGTRGEYMFHVSSRKFQPYAGAGLGLHFLGAKVTVPGFMDVSDSRTKLGLDMGGGFITPLSPKTDLLVDLWYGVVQDFNQVSLKVGLSFDLQNGAESRAPSRPAVKHRPRRS</sequence>
<evidence type="ECO:0000313" key="3">
    <source>
        <dbReference type="EMBL" id="TMQ55990.1"/>
    </source>
</evidence>
<feature type="domain" description="Outer membrane protein beta-barrel" evidence="2">
    <location>
        <begin position="29"/>
        <end position="196"/>
    </location>
</feature>
<protein>
    <submittedName>
        <fullName evidence="3">Porin family protein</fullName>
    </submittedName>
</protein>
<dbReference type="Gene3D" id="2.40.160.20">
    <property type="match status" value="1"/>
</dbReference>
<gene>
    <name evidence="3" type="ORF">E6K74_01490</name>
</gene>
<keyword evidence="1" id="KW-0732">Signal</keyword>
<comment type="caution">
    <text evidence="3">The sequence shown here is derived from an EMBL/GenBank/DDBJ whole genome shotgun (WGS) entry which is preliminary data.</text>
</comment>
<dbReference type="PROSITE" id="PS51257">
    <property type="entry name" value="PROKAR_LIPOPROTEIN"/>
    <property type="match status" value="1"/>
</dbReference>
<organism evidence="3 4">
    <name type="scientific">Eiseniibacteriota bacterium</name>
    <dbReference type="NCBI Taxonomy" id="2212470"/>
    <lineage>
        <taxon>Bacteria</taxon>
        <taxon>Candidatus Eiseniibacteriota</taxon>
    </lineage>
</organism>
<name>A0A538SX63_UNCEI</name>
<dbReference type="Proteomes" id="UP000319829">
    <property type="component" value="Unassembled WGS sequence"/>
</dbReference>
<evidence type="ECO:0000256" key="1">
    <source>
        <dbReference type="ARBA" id="ARBA00022729"/>
    </source>
</evidence>